<comment type="caution">
    <text evidence="1">The sequence shown here is derived from an EMBL/GenBank/DDBJ whole genome shotgun (WGS) entry which is preliminary data.</text>
</comment>
<dbReference type="EMBL" id="JBHFFA010000007">
    <property type="protein sequence ID" value="KAL2614036.1"/>
    <property type="molecule type" value="Genomic_DNA"/>
</dbReference>
<evidence type="ECO:0000313" key="2">
    <source>
        <dbReference type="Proteomes" id="UP001605036"/>
    </source>
</evidence>
<dbReference type="InterPro" id="IPR027417">
    <property type="entry name" value="P-loop_NTPase"/>
</dbReference>
<accession>A0ABD1Y1Q6</accession>
<reference evidence="1 2" key="1">
    <citation type="submission" date="2024-09" db="EMBL/GenBank/DDBJ databases">
        <title>Chromosome-scale assembly of Riccia fluitans.</title>
        <authorList>
            <person name="Paukszto L."/>
            <person name="Sawicki J."/>
            <person name="Karawczyk K."/>
            <person name="Piernik-Szablinska J."/>
            <person name="Szczecinska M."/>
            <person name="Mazdziarz M."/>
        </authorList>
    </citation>
    <scope>NUCLEOTIDE SEQUENCE [LARGE SCALE GENOMIC DNA]</scope>
    <source>
        <strain evidence="1">Rf_01</strain>
        <tissue evidence="1">Aerial parts of the thallus</tissue>
    </source>
</reference>
<keyword evidence="2" id="KW-1185">Reference proteome</keyword>
<dbReference type="Proteomes" id="UP001605036">
    <property type="component" value="Unassembled WGS sequence"/>
</dbReference>
<dbReference type="AlphaFoldDB" id="A0ABD1Y1Q6"/>
<sequence>MTDTEKQMNAIERMLEYRHRIEHEIDSVSATTADSRLTGERSNFGIDRDTGRGSGGSCGAHWIGKEQFDAVLISACGACERAYSDDEVWKFLERSHLKEKVSELPGKLDADIAEYGENFSVGERQLLCLQGFCCEGAKS</sequence>
<gene>
    <name evidence="1" type="ORF">R1flu_025728</name>
</gene>
<evidence type="ECO:0008006" key="3">
    <source>
        <dbReference type="Google" id="ProtNLM"/>
    </source>
</evidence>
<proteinExistence type="predicted"/>
<dbReference type="SUPFAM" id="SSF52540">
    <property type="entry name" value="P-loop containing nucleoside triphosphate hydrolases"/>
    <property type="match status" value="1"/>
</dbReference>
<protein>
    <recommendedName>
        <fullName evidence="3">ABC transporter domain-containing protein</fullName>
    </recommendedName>
</protein>
<name>A0ABD1Y1Q6_9MARC</name>
<dbReference type="Gene3D" id="3.40.50.300">
    <property type="entry name" value="P-loop containing nucleotide triphosphate hydrolases"/>
    <property type="match status" value="1"/>
</dbReference>
<evidence type="ECO:0000313" key="1">
    <source>
        <dbReference type="EMBL" id="KAL2614036.1"/>
    </source>
</evidence>
<organism evidence="1 2">
    <name type="scientific">Riccia fluitans</name>
    <dbReference type="NCBI Taxonomy" id="41844"/>
    <lineage>
        <taxon>Eukaryota</taxon>
        <taxon>Viridiplantae</taxon>
        <taxon>Streptophyta</taxon>
        <taxon>Embryophyta</taxon>
        <taxon>Marchantiophyta</taxon>
        <taxon>Marchantiopsida</taxon>
        <taxon>Marchantiidae</taxon>
        <taxon>Marchantiales</taxon>
        <taxon>Ricciaceae</taxon>
        <taxon>Riccia</taxon>
    </lineage>
</organism>